<protein>
    <submittedName>
        <fullName evidence="3">Glycosyltransferase involved in cell wall biosynthesis</fullName>
    </submittedName>
</protein>
<dbReference type="InterPro" id="IPR001296">
    <property type="entry name" value="Glyco_trans_1"/>
</dbReference>
<dbReference type="SUPFAM" id="SSF53756">
    <property type="entry name" value="UDP-Glycosyltransferase/glycogen phosphorylase"/>
    <property type="match status" value="2"/>
</dbReference>
<evidence type="ECO:0000313" key="4">
    <source>
        <dbReference type="Proteomes" id="UP001549320"/>
    </source>
</evidence>
<feature type="domain" description="Glycosyl transferase family 1" evidence="2">
    <location>
        <begin position="224"/>
        <end position="376"/>
    </location>
</feature>
<dbReference type="RefSeq" id="WP_354445810.1">
    <property type="nucleotide sequence ID" value="NZ_JBEPSH010000007.1"/>
</dbReference>
<evidence type="ECO:0000256" key="1">
    <source>
        <dbReference type="ARBA" id="ARBA00022679"/>
    </source>
</evidence>
<organism evidence="3 4">
    <name type="scientific">Ottowia thiooxydans</name>
    <dbReference type="NCBI Taxonomy" id="219182"/>
    <lineage>
        <taxon>Bacteria</taxon>
        <taxon>Pseudomonadati</taxon>
        <taxon>Pseudomonadota</taxon>
        <taxon>Betaproteobacteria</taxon>
        <taxon>Burkholderiales</taxon>
        <taxon>Comamonadaceae</taxon>
        <taxon>Ottowia</taxon>
    </lineage>
</organism>
<sequence length="990" mass="111309">MRIVIDMQGAQSAGSRNRGIGRYSLSLAKAMARYRGEHEIILALNGAFGDSIAAIRSEFQSLLPSDCFTVWHPAGPSGHADSANDWSRITSEILRETFIARLKPDMVLITSLFEGYGDDTVTSVRTAQEVPTAVILYDLIPFIHHERYLENPLAKRWYENKLEHLRRADLQLAISESSRKESIEYLGTQAAVVINVSTAADSHFYPMVIQPELEMNLRARYGLNQPFVLYTGGIDYRKNTEGLIRAYAALPASLRRNHQLVIACSIQLADQERLQALAKAHGLMPAELILTDFVPEEDLVSLYNLCKAFVFPSWHEGFGLPALEAMACGRAVIGSNCTSIPEVIGCSDALFDPHDDQSITTKLERVLLDEPFRIKLQAHSLRQAAEFSWEKSAKLTLSAIETYHLEKNYSEKAREVPGTRPLLAYVSPLPPERSGIAEYSAELLPELAKYYEIEIILSQKELGPSWIREKFQRRTVKWFRENYSCYDRVIYHFGNSSFHTHMFELLQQVPGTVVLHDFFLSGVLAHEEWTGVKPGSWIEALYASHGYAAVQERLSASTPEEVIWKYPCNHAVLQDAQGIIIHSETSRALARSWYGAEAGSDWECIPLLRQPVSSDKARSDRARADLGLRQDQFVVCSFGLLNAAKLNHRLLTAWLNSELAADKNCILVFVGENAKGKYADSIVRAIEDSQCAGRIRITGWTDIECFKSYLLAADVGVQLRTLSRGETSAAVLDCMNYGVATIVNAHGSMADLPPDGVWMMPDEFSDQQLTEALTTLYQDKNRRLNLGVRAHNIIRTKHDPEACAARYAEAIEKFQDTSRTSVPALVSYIAQMQMSAPGEERLYQAAQAIDRTLSPPLKRPQILLDISALAGFEREGDLNNFTIEAVINCLSMQSMNYRIEPIYFCRNADFNYRYARKFIMKKIAFTENILQDDSISFGCNDIYIGFEELKTINKVDGSLEEMRASGVKIICLNEELNLRVIENIIESEKN</sequence>
<dbReference type="PANTHER" id="PTHR46401:SF2">
    <property type="entry name" value="GLYCOSYLTRANSFERASE WBBK-RELATED"/>
    <property type="match status" value="1"/>
</dbReference>
<keyword evidence="1" id="KW-0808">Transferase</keyword>
<reference evidence="3 4" key="1">
    <citation type="submission" date="2024-06" db="EMBL/GenBank/DDBJ databases">
        <title>Sorghum-associated microbial communities from plants grown in Nebraska, USA.</title>
        <authorList>
            <person name="Schachtman D."/>
        </authorList>
    </citation>
    <scope>NUCLEOTIDE SEQUENCE [LARGE SCALE GENOMIC DNA]</scope>
    <source>
        <strain evidence="3 4">2709</strain>
    </source>
</reference>
<evidence type="ECO:0000313" key="3">
    <source>
        <dbReference type="EMBL" id="MET4578504.1"/>
    </source>
</evidence>
<dbReference type="Gene3D" id="3.40.50.2000">
    <property type="entry name" value="Glycogen Phosphorylase B"/>
    <property type="match status" value="3"/>
</dbReference>
<gene>
    <name evidence="3" type="ORF">ABIE13_003620</name>
</gene>
<dbReference type="CDD" id="cd03809">
    <property type="entry name" value="GT4_MtfB-like"/>
    <property type="match status" value="1"/>
</dbReference>
<name>A0ABV2QBU7_9BURK</name>
<comment type="caution">
    <text evidence="3">The sequence shown here is derived from an EMBL/GenBank/DDBJ whole genome shotgun (WGS) entry which is preliminary data.</text>
</comment>
<accession>A0ABV2QBU7</accession>
<keyword evidence="4" id="KW-1185">Reference proteome</keyword>
<dbReference type="PANTHER" id="PTHR46401">
    <property type="entry name" value="GLYCOSYLTRANSFERASE WBBK-RELATED"/>
    <property type="match status" value="1"/>
</dbReference>
<evidence type="ECO:0000259" key="2">
    <source>
        <dbReference type="Pfam" id="PF00534"/>
    </source>
</evidence>
<proteinExistence type="predicted"/>
<dbReference type="CDD" id="cd03801">
    <property type="entry name" value="GT4_PimA-like"/>
    <property type="match status" value="1"/>
</dbReference>
<dbReference type="Proteomes" id="UP001549320">
    <property type="component" value="Unassembled WGS sequence"/>
</dbReference>
<dbReference type="Pfam" id="PF00534">
    <property type="entry name" value="Glycos_transf_1"/>
    <property type="match status" value="2"/>
</dbReference>
<feature type="domain" description="Glycosyl transferase family 1" evidence="2">
    <location>
        <begin position="620"/>
        <end position="790"/>
    </location>
</feature>
<dbReference type="EMBL" id="JBEPSH010000007">
    <property type="protein sequence ID" value="MET4578504.1"/>
    <property type="molecule type" value="Genomic_DNA"/>
</dbReference>